<dbReference type="EMBL" id="JAYMYQ010000003">
    <property type="protein sequence ID" value="KAK7344156.1"/>
    <property type="molecule type" value="Genomic_DNA"/>
</dbReference>
<reference evidence="3 4" key="1">
    <citation type="submission" date="2024-01" db="EMBL/GenBank/DDBJ databases">
        <title>The genomes of 5 underutilized Papilionoideae crops provide insights into root nodulation and disease resistanc.</title>
        <authorList>
            <person name="Jiang F."/>
        </authorList>
    </citation>
    <scope>NUCLEOTIDE SEQUENCE [LARGE SCALE GENOMIC DNA]</scope>
    <source>
        <strain evidence="3">LVBAO_FW01</strain>
        <tissue evidence="3">Leaves</tissue>
    </source>
</reference>
<dbReference type="InterPro" id="IPR036928">
    <property type="entry name" value="AS_sf"/>
</dbReference>
<accession>A0AAN9LYJ5</accession>
<feature type="domain" description="Amidase" evidence="2">
    <location>
        <begin position="33"/>
        <end position="377"/>
    </location>
</feature>
<dbReference type="Proteomes" id="UP001367508">
    <property type="component" value="Unassembled WGS sequence"/>
</dbReference>
<evidence type="ECO:0000259" key="2">
    <source>
        <dbReference type="Pfam" id="PF01425"/>
    </source>
</evidence>
<dbReference type="PANTHER" id="PTHR46310:SF7">
    <property type="entry name" value="AMIDASE 1"/>
    <property type="match status" value="1"/>
</dbReference>
<proteinExistence type="predicted"/>
<keyword evidence="4" id="KW-1185">Reference proteome</keyword>
<name>A0AAN9LYJ5_CANGL</name>
<evidence type="ECO:0000313" key="3">
    <source>
        <dbReference type="EMBL" id="KAK7344156.1"/>
    </source>
</evidence>
<dbReference type="AlphaFoldDB" id="A0AAN9LYJ5"/>
<feature type="chain" id="PRO_5042886689" description="Amidase domain-containing protein" evidence="1">
    <location>
        <begin position="27"/>
        <end position="801"/>
    </location>
</feature>
<protein>
    <recommendedName>
        <fullName evidence="2">Amidase domain-containing protein</fullName>
    </recommendedName>
</protein>
<evidence type="ECO:0000256" key="1">
    <source>
        <dbReference type="SAM" id="SignalP"/>
    </source>
</evidence>
<dbReference type="Gene3D" id="3.90.1300.10">
    <property type="entry name" value="Amidase signature (AS) domain"/>
    <property type="match status" value="2"/>
</dbReference>
<dbReference type="PANTHER" id="PTHR46310">
    <property type="entry name" value="AMIDASE 1"/>
    <property type="match status" value="1"/>
</dbReference>
<sequence>MLPEPKRNPSLHCLLLIICVFEDITKFTIQGNKSPDAPLRSLIFAVKDMFDFEGYVATFGNPDWKRTHKEATSIAPSVFDLLEAGATFIGTTVMDELAYSIRGENIHYGTPRNPCVGDRVPGGSSSGSAVVAGADHVDFSIGTDCLGSSRIPASYCGVFGIRPSYGSISDKGVIHMAKSFDTVGWFATDPTILNKVGRVLIKLPRAVQPVRPTKVIVALDSFLLSSIPYHVLTRKVTKAIKKLYGENIIKYDIIGNYVMSKVPELIHFMDEEHIEPLAALSNAMQYLERCEFKNTHGEWIHQVRPILGPGVKQNVQKALDTVEDQKKIDTCHTIRRKLREAITDLLGDFGAIMMPTVPGPPPKLHANVSEFKDFSEMTFTLMSLSGVSGCCQVWQQALYWMEIQAHCQKLFDFEGYVATFGNPDWKRTHKEATSIAPSVFDLLEAGATFIGTTVMDELAYSIRGENIHYGTPRNPCVGDRVPGGSSSGSAVVAGADHVDFSIGTDCLGSSRIPASYCGVFGIRPSYGAISDKGVIHMAKSFDTVGWFATDPTILNKVGRVLIKLPRAVQPVRPTKVIVALDSFLLSSIPYHVLTRKVTKAIKKLYGENIIKYDIIGNYVMSKVPELIHFMDEEHIEPLAALSNAMQYLERCEFKNTHGEWIHQVRPILGPGVKQNVQKALDTVEDQKKIDTCHTIRRKLREAITDLLGDFGAIMMPTVPGPPPKLHANVSEFKDFSEMTFTLMSLSGVSGCCQVSMPLGMYHNLPISISLLAKHGADDFLLSMIEDIYPNIKEKEAPYVRV</sequence>
<comment type="caution">
    <text evidence="3">The sequence shown here is derived from an EMBL/GenBank/DDBJ whole genome shotgun (WGS) entry which is preliminary data.</text>
</comment>
<evidence type="ECO:0000313" key="4">
    <source>
        <dbReference type="Proteomes" id="UP001367508"/>
    </source>
</evidence>
<dbReference type="Pfam" id="PF01425">
    <property type="entry name" value="Amidase"/>
    <property type="match status" value="2"/>
</dbReference>
<dbReference type="InterPro" id="IPR023631">
    <property type="entry name" value="Amidase_dom"/>
</dbReference>
<gene>
    <name evidence="3" type="ORF">VNO77_13474</name>
</gene>
<organism evidence="3 4">
    <name type="scientific">Canavalia gladiata</name>
    <name type="common">Sword bean</name>
    <name type="synonym">Dolichos gladiatus</name>
    <dbReference type="NCBI Taxonomy" id="3824"/>
    <lineage>
        <taxon>Eukaryota</taxon>
        <taxon>Viridiplantae</taxon>
        <taxon>Streptophyta</taxon>
        <taxon>Embryophyta</taxon>
        <taxon>Tracheophyta</taxon>
        <taxon>Spermatophyta</taxon>
        <taxon>Magnoliopsida</taxon>
        <taxon>eudicotyledons</taxon>
        <taxon>Gunneridae</taxon>
        <taxon>Pentapetalae</taxon>
        <taxon>rosids</taxon>
        <taxon>fabids</taxon>
        <taxon>Fabales</taxon>
        <taxon>Fabaceae</taxon>
        <taxon>Papilionoideae</taxon>
        <taxon>50 kb inversion clade</taxon>
        <taxon>NPAAA clade</taxon>
        <taxon>indigoferoid/millettioid clade</taxon>
        <taxon>Phaseoleae</taxon>
        <taxon>Canavalia</taxon>
    </lineage>
</organism>
<feature type="domain" description="Amidase" evidence="2">
    <location>
        <begin position="413"/>
        <end position="781"/>
    </location>
</feature>
<dbReference type="SUPFAM" id="SSF75304">
    <property type="entry name" value="Amidase signature (AS) enzymes"/>
    <property type="match status" value="2"/>
</dbReference>
<keyword evidence="1" id="KW-0732">Signal</keyword>
<feature type="signal peptide" evidence="1">
    <location>
        <begin position="1"/>
        <end position="26"/>
    </location>
</feature>